<evidence type="ECO:0000256" key="9">
    <source>
        <dbReference type="ARBA" id="ARBA00023002"/>
    </source>
</evidence>
<keyword evidence="9 14" id="KW-0560">Oxidoreductase</keyword>
<dbReference type="Pfam" id="PF05187">
    <property type="entry name" value="Fer4_ETF_QO"/>
    <property type="match status" value="1"/>
</dbReference>
<dbReference type="EMBL" id="CABPST010000001">
    <property type="protein sequence ID" value="VVE86162.1"/>
    <property type="molecule type" value="Genomic_DNA"/>
</dbReference>
<evidence type="ECO:0000256" key="14">
    <source>
        <dbReference type="RuleBase" id="RU366068"/>
    </source>
</evidence>
<dbReference type="SUPFAM" id="SSF51905">
    <property type="entry name" value="FAD/NAD(P)-binding domain"/>
    <property type="match status" value="1"/>
</dbReference>
<evidence type="ECO:0000256" key="4">
    <source>
        <dbReference type="ARBA" id="ARBA00022485"/>
    </source>
</evidence>
<dbReference type="InterPro" id="IPR036188">
    <property type="entry name" value="FAD/NAD-bd_sf"/>
</dbReference>
<dbReference type="PRINTS" id="PR00420">
    <property type="entry name" value="RNGMNOXGNASE"/>
</dbReference>
<protein>
    <recommendedName>
        <fullName evidence="14">Electron transfer flavoprotein-ubiquinone oxidoreductase</fullName>
        <shortName evidence="14">ETF-QO</shortName>
        <ecNumber evidence="14">1.5.5.1</ecNumber>
    </recommendedName>
</protein>
<evidence type="ECO:0000259" key="15">
    <source>
        <dbReference type="Pfam" id="PF01494"/>
    </source>
</evidence>
<keyword evidence="6 14" id="KW-0479">Metal-binding</keyword>
<evidence type="ECO:0000313" key="19">
    <source>
        <dbReference type="Proteomes" id="UP000382040"/>
    </source>
</evidence>
<dbReference type="PANTHER" id="PTHR10617:SF107">
    <property type="entry name" value="ELECTRON TRANSFER FLAVOPROTEIN-UBIQUINONE OXIDOREDUCTASE, MITOCHONDRIAL"/>
    <property type="match status" value="1"/>
</dbReference>
<keyword evidence="3 14" id="KW-0813">Transport</keyword>
<keyword evidence="10 14" id="KW-0408">Iron</keyword>
<dbReference type="Gene3D" id="3.30.70.20">
    <property type="match status" value="1"/>
</dbReference>
<feature type="domain" description="ETF-QO/FixC ubiquinone-binding" evidence="17">
    <location>
        <begin position="222"/>
        <end position="315"/>
    </location>
</feature>
<keyword evidence="7 14" id="KW-0274">FAD</keyword>
<dbReference type="Gene3D" id="3.30.9.90">
    <property type="match status" value="1"/>
</dbReference>
<dbReference type="InterPro" id="IPR040156">
    <property type="entry name" value="ETF-QO"/>
</dbReference>
<evidence type="ECO:0000256" key="6">
    <source>
        <dbReference type="ARBA" id="ARBA00022723"/>
    </source>
</evidence>
<comment type="cofactor">
    <cofactor evidence="14">
        <name>[4Fe-4S] cluster</name>
        <dbReference type="ChEBI" id="CHEBI:49883"/>
    </cofactor>
    <text evidence="14">Binds 1 [4Fe-4S] cluster.</text>
</comment>
<dbReference type="RefSeq" id="WP_174977729.1">
    <property type="nucleotide sequence ID" value="NZ_CABPST010000001.1"/>
</dbReference>
<evidence type="ECO:0000256" key="3">
    <source>
        <dbReference type="ARBA" id="ARBA00022448"/>
    </source>
</evidence>
<dbReference type="InterPro" id="IPR002938">
    <property type="entry name" value="FAD-bd"/>
</dbReference>
<evidence type="ECO:0000256" key="1">
    <source>
        <dbReference type="ARBA" id="ARBA00001974"/>
    </source>
</evidence>
<dbReference type="PANTHER" id="PTHR10617">
    <property type="entry name" value="ELECTRON TRANSFER FLAVOPROTEIN-UBIQUINONE OXIDOREDUCTASE"/>
    <property type="match status" value="1"/>
</dbReference>
<gene>
    <name evidence="18" type="ORF">PBR20603_00081</name>
</gene>
<dbReference type="FunFam" id="3.30.70.20:FF:000012">
    <property type="entry name" value="Electron transfer flavoprotein-ubiquinone oxidoreductase, mitochondrial"/>
    <property type="match status" value="1"/>
</dbReference>
<comment type="catalytic activity">
    <reaction evidence="13 14">
        <text>a ubiquinone + reduced [electron-transfer flavoprotein] = a ubiquinol + oxidized [electron-transfer flavoprotein] + H(+)</text>
        <dbReference type="Rhea" id="RHEA:24052"/>
        <dbReference type="Rhea" id="RHEA-COMP:9565"/>
        <dbReference type="Rhea" id="RHEA-COMP:9566"/>
        <dbReference type="Rhea" id="RHEA-COMP:10685"/>
        <dbReference type="Rhea" id="RHEA-COMP:10686"/>
        <dbReference type="ChEBI" id="CHEBI:15378"/>
        <dbReference type="ChEBI" id="CHEBI:16389"/>
        <dbReference type="ChEBI" id="CHEBI:17976"/>
        <dbReference type="ChEBI" id="CHEBI:57692"/>
        <dbReference type="ChEBI" id="CHEBI:58307"/>
        <dbReference type="EC" id="1.5.5.1"/>
    </reaction>
</comment>
<dbReference type="GO" id="GO:0071949">
    <property type="term" value="F:FAD binding"/>
    <property type="evidence" value="ECO:0007669"/>
    <property type="project" value="InterPro"/>
</dbReference>
<dbReference type="AlphaFoldDB" id="A0A5E5BM13"/>
<evidence type="ECO:0000259" key="17">
    <source>
        <dbReference type="Pfam" id="PF21162"/>
    </source>
</evidence>
<keyword evidence="5 14" id="KW-0285">Flavoprotein</keyword>
<evidence type="ECO:0000256" key="12">
    <source>
        <dbReference type="ARBA" id="ARBA00023075"/>
    </source>
</evidence>
<proteinExistence type="predicted"/>
<dbReference type="SUPFAM" id="SSF54373">
    <property type="entry name" value="FAD-linked reductases, C-terminal domain"/>
    <property type="match status" value="1"/>
</dbReference>
<evidence type="ECO:0000256" key="8">
    <source>
        <dbReference type="ARBA" id="ARBA00022982"/>
    </source>
</evidence>
<dbReference type="EC" id="1.5.5.1" evidence="14"/>
<keyword evidence="11 14" id="KW-0411">Iron-sulfur</keyword>
<dbReference type="Pfam" id="PF01494">
    <property type="entry name" value="FAD_binding_3"/>
    <property type="match status" value="1"/>
</dbReference>
<keyword evidence="12 14" id="KW-0830">Ubiquinone</keyword>
<dbReference type="InterPro" id="IPR049398">
    <property type="entry name" value="ETF-QO/FixC_UQ-bd"/>
</dbReference>
<feature type="domain" description="ETF-QO/FixX C-terminal" evidence="16">
    <location>
        <begin position="454"/>
        <end position="556"/>
    </location>
</feature>
<dbReference type="Proteomes" id="UP000382040">
    <property type="component" value="Unassembled WGS sequence"/>
</dbReference>
<reference evidence="18 19" key="1">
    <citation type="submission" date="2019-08" db="EMBL/GenBank/DDBJ databases">
        <authorList>
            <person name="Peeters C."/>
        </authorList>
    </citation>
    <scope>NUCLEOTIDE SEQUENCE [LARGE SCALE GENOMIC DNA]</scope>
    <source>
        <strain evidence="18 19">LMG 20603</strain>
    </source>
</reference>
<dbReference type="InterPro" id="IPR007859">
    <property type="entry name" value="ETF-QO/FixX_C"/>
</dbReference>
<evidence type="ECO:0000256" key="11">
    <source>
        <dbReference type="ARBA" id="ARBA00023014"/>
    </source>
</evidence>
<evidence type="ECO:0000313" key="18">
    <source>
        <dbReference type="EMBL" id="VVE86162.1"/>
    </source>
</evidence>
<feature type="domain" description="FAD-binding" evidence="15">
    <location>
        <begin position="18"/>
        <end position="217"/>
    </location>
</feature>
<keyword evidence="19" id="KW-1185">Reference proteome</keyword>
<evidence type="ECO:0000256" key="2">
    <source>
        <dbReference type="ARBA" id="ARBA00002819"/>
    </source>
</evidence>
<accession>A0A5E5BM13</accession>
<evidence type="ECO:0000259" key="16">
    <source>
        <dbReference type="Pfam" id="PF05187"/>
    </source>
</evidence>
<evidence type="ECO:0000256" key="5">
    <source>
        <dbReference type="ARBA" id="ARBA00022630"/>
    </source>
</evidence>
<sequence>MLNTASPIEQAGARESMDYDVVIVGGGPAGLSAAIRLRQLSVESGVELSVCVLEKGSEIGAHILSGAVMDPRAMTELIPDWKGKGAPLSVEVTEDKFLFLTEAGSKRVPAWALPENFRNHGNYVVSLANVTRWLGQQAEELGVEIFAGFAAAEVLYDDDGAVKGVATGNLGIGKDGKPTENFQLGMELHAKYTLFCEGARGQLGRQLNEKFKLSDNADPQVYGIGIKEVWEIEPSKHTPGLVMHTAGWPLENDTYGGSFLYHMNDCQVVVGFVVGLGYSNPYLSPFEEFQRYKTHPEIRKVLEGGRRLSYGARAMTAGGLMSLPKLVFPGGALVGDDAGFLNASRIKGSHAAIKSGMLAADAAFEALQAGRKSDELTAYPEAFRNSWLYAELHRARNFKQWMSKGLYLGTLMVGIEQKVLRGNVPWTLHHQHSDHETLKPASQCKPIEYPKPDGKLTFDRLSSVFISNTNHEENQPAHLTLKDPAVALNVNWRTYAGPESRYCPAGVYEYVKQDSGGEQLVINAQNCLHCKTCDIKDPGQNIVWVAPEGGGGPNYSNM</sequence>
<dbReference type="GO" id="GO:0051539">
    <property type="term" value="F:4 iron, 4 sulfur cluster binding"/>
    <property type="evidence" value="ECO:0007669"/>
    <property type="project" value="UniProtKB-UniRule"/>
</dbReference>
<evidence type="ECO:0000256" key="7">
    <source>
        <dbReference type="ARBA" id="ARBA00022827"/>
    </source>
</evidence>
<dbReference type="GO" id="GO:0004174">
    <property type="term" value="F:electron-transferring-flavoprotein dehydrogenase activity"/>
    <property type="evidence" value="ECO:0007669"/>
    <property type="project" value="UniProtKB-UniRule"/>
</dbReference>
<dbReference type="Pfam" id="PF21162">
    <property type="entry name" value="ETFQO_UQ-bd"/>
    <property type="match status" value="1"/>
</dbReference>
<name>A0A5E5BM13_9BURK</name>
<dbReference type="SUPFAM" id="SSF54862">
    <property type="entry name" value="4Fe-4S ferredoxins"/>
    <property type="match status" value="1"/>
</dbReference>
<comment type="cofactor">
    <cofactor evidence="1 14">
        <name>FAD</name>
        <dbReference type="ChEBI" id="CHEBI:57692"/>
    </cofactor>
</comment>
<keyword evidence="4" id="KW-0004">4Fe-4S</keyword>
<evidence type="ECO:0000256" key="13">
    <source>
        <dbReference type="ARBA" id="ARBA00052682"/>
    </source>
</evidence>
<comment type="function">
    <text evidence="2 14">Accepts electrons from ETF and reduces ubiquinone.</text>
</comment>
<organism evidence="18 19">
    <name type="scientific">Pandoraea bronchicola</name>
    <dbReference type="NCBI Taxonomy" id="2508287"/>
    <lineage>
        <taxon>Bacteria</taxon>
        <taxon>Pseudomonadati</taxon>
        <taxon>Pseudomonadota</taxon>
        <taxon>Betaproteobacteria</taxon>
        <taxon>Burkholderiales</taxon>
        <taxon>Burkholderiaceae</taxon>
        <taxon>Pandoraea</taxon>
    </lineage>
</organism>
<dbReference type="Gene3D" id="3.50.50.60">
    <property type="entry name" value="FAD/NAD(P)-binding domain"/>
    <property type="match status" value="1"/>
</dbReference>
<evidence type="ECO:0000256" key="10">
    <source>
        <dbReference type="ARBA" id="ARBA00023004"/>
    </source>
</evidence>
<keyword evidence="8 14" id="KW-0249">Electron transport</keyword>
<dbReference type="GO" id="GO:0046872">
    <property type="term" value="F:metal ion binding"/>
    <property type="evidence" value="ECO:0007669"/>
    <property type="project" value="UniProtKB-KW"/>
</dbReference>